<dbReference type="SUPFAM" id="SSF52047">
    <property type="entry name" value="RNI-like"/>
    <property type="match status" value="1"/>
</dbReference>
<dbReference type="VEuPathDB" id="FungiDB:BO80DRAFT_495496"/>
<evidence type="ECO:0000259" key="2">
    <source>
        <dbReference type="PROSITE" id="PS50181"/>
    </source>
</evidence>
<dbReference type="RefSeq" id="XP_025572794.1">
    <property type="nucleotide sequence ID" value="XM_025723949.1"/>
</dbReference>
<dbReference type="AlphaFoldDB" id="A0A395GSS4"/>
<evidence type="ECO:0000313" key="3">
    <source>
        <dbReference type="EMBL" id="RAK98466.1"/>
    </source>
</evidence>
<dbReference type="InterPro" id="IPR036047">
    <property type="entry name" value="F-box-like_dom_sf"/>
</dbReference>
<feature type="domain" description="F-box" evidence="2">
    <location>
        <begin position="7"/>
        <end position="40"/>
    </location>
</feature>
<feature type="region of interest" description="Disordered" evidence="1">
    <location>
        <begin position="269"/>
        <end position="293"/>
    </location>
</feature>
<evidence type="ECO:0000256" key="1">
    <source>
        <dbReference type="SAM" id="MobiDB-lite"/>
    </source>
</evidence>
<dbReference type="PROSITE" id="PS50181">
    <property type="entry name" value="FBOX"/>
    <property type="match status" value="1"/>
</dbReference>
<dbReference type="SUPFAM" id="SSF81383">
    <property type="entry name" value="F-box domain"/>
    <property type="match status" value="1"/>
</dbReference>
<dbReference type="InterPro" id="IPR001810">
    <property type="entry name" value="F-box_dom"/>
</dbReference>
<keyword evidence="4" id="KW-1185">Reference proteome</keyword>
<feature type="compositionally biased region" description="Basic and acidic residues" evidence="1">
    <location>
        <begin position="278"/>
        <end position="289"/>
    </location>
</feature>
<sequence length="546" mass="61757">MSSPEGSHPLYYLPAELFEKILTYLDLDSVKAFRLTNRKLADRCIGPRFLASIPQPVLDASSHKLRSLHALACNPVLRKKIHSVTFQATIVDASPLKKNLKAKGYIEQLHIFGHKYKSVKVKYTREELAKVKSDLKKLKEDQKARATESADEIIDLLRLVFQEFGELGAIHLDGAVPRGRMKRETPEDGEWYSLWTRAWHIFTWIMTAFMQSGASVKKFDLFNTTRRCCIPNGKLASYASRLDSTQREMLTKGLQSLELSMSGEIQDNFDVTEESDREDGLNEEGEKATSVRAPHASTGHLFLGDDPRGALAHGTPGVTSLFLKSALALRELDLTFRRTVESGSEFKKSYDRIIDNIAHEAQLPMLEKCAFSGFPAKGESILLFLQKHSDLRSFKVHGCRLTTGSWTPIFSYLEQSMPKLENLDLSDLFGKHMQNHKYAQRRMTGYFNSDDNIEQEAEDDEEEGNGLVVLLPIWDTAPEDREKEFLCTNGRSVHTRSFTGEDIKKGLVFRPLHRGPGRPLASPTVNRWNVSHSKLYGPPTSVKAWL</sequence>
<name>A0A395GSS4_9EURO</name>
<accession>A0A395GSS4</accession>
<proteinExistence type="predicted"/>
<dbReference type="GeneID" id="37228814"/>
<dbReference type="Proteomes" id="UP000249402">
    <property type="component" value="Unassembled WGS sequence"/>
</dbReference>
<dbReference type="OrthoDB" id="3886018at2759"/>
<evidence type="ECO:0000313" key="4">
    <source>
        <dbReference type="Proteomes" id="UP000249402"/>
    </source>
</evidence>
<protein>
    <recommendedName>
        <fullName evidence="2">F-box domain-containing protein</fullName>
    </recommendedName>
</protein>
<reference evidence="3 4" key="1">
    <citation type="submission" date="2018-02" db="EMBL/GenBank/DDBJ databases">
        <title>The genomes of Aspergillus section Nigri reveals drivers in fungal speciation.</title>
        <authorList>
            <consortium name="DOE Joint Genome Institute"/>
            <person name="Vesth T.C."/>
            <person name="Nybo J."/>
            <person name="Theobald S."/>
            <person name="Brandl J."/>
            <person name="Frisvad J.C."/>
            <person name="Nielsen K.F."/>
            <person name="Lyhne E.K."/>
            <person name="Kogle M.E."/>
            <person name="Kuo A."/>
            <person name="Riley R."/>
            <person name="Clum A."/>
            <person name="Nolan M."/>
            <person name="Lipzen A."/>
            <person name="Salamov A."/>
            <person name="Henrissat B."/>
            <person name="Wiebenga A."/>
            <person name="De vries R.P."/>
            <person name="Grigoriev I.V."/>
            <person name="Mortensen U.H."/>
            <person name="Andersen M.R."/>
            <person name="Baker S.E."/>
        </authorList>
    </citation>
    <scope>NUCLEOTIDE SEQUENCE [LARGE SCALE GENOMIC DNA]</scope>
    <source>
        <strain evidence="3 4">CBS 121593</strain>
    </source>
</reference>
<gene>
    <name evidence="3" type="ORF">BO80DRAFT_495496</name>
</gene>
<dbReference type="EMBL" id="KZ824453">
    <property type="protein sequence ID" value="RAK98466.1"/>
    <property type="molecule type" value="Genomic_DNA"/>
</dbReference>
<organism evidence="3 4">
    <name type="scientific">Aspergillus ibericus CBS 121593</name>
    <dbReference type="NCBI Taxonomy" id="1448316"/>
    <lineage>
        <taxon>Eukaryota</taxon>
        <taxon>Fungi</taxon>
        <taxon>Dikarya</taxon>
        <taxon>Ascomycota</taxon>
        <taxon>Pezizomycotina</taxon>
        <taxon>Eurotiomycetes</taxon>
        <taxon>Eurotiomycetidae</taxon>
        <taxon>Eurotiales</taxon>
        <taxon>Aspergillaceae</taxon>
        <taxon>Aspergillus</taxon>
        <taxon>Aspergillus subgen. Circumdati</taxon>
    </lineage>
</organism>
<dbReference type="STRING" id="1448316.A0A395GSS4"/>